<protein>
    <submittedName>
        <fullName evidence="8">Uncharacterized protein LOC108563318</fullName>
    </submittedName>
</protein>
<evidence type="ECO:0000256" key="6">
    <source>
        <dbReference type="SAM" id="Phobius"/>
    </source>
</evidence>
<dbReference type="InterPro" id="IPR011701">
    <property type="entry name" value="MFS"/>
</dbReference>
<feature type="transmembrane region" description="Helical" evidence="6">
    <location>
        <begin position="134"/>
        <end position="153"/>
    </location>
</feature>
<feature type="transmembrane region" description="Helical" evidence="6">
    <location>
        <begin position="227"/>
        <end position="249"/>
    </location>
</feature>
<accession>A0ABM1MS97</accession>
<feature type="transmembrane region" description="Helical" evidence="6">
    <location>
        <begin position="359"/>
        <end position="379"/>
    </location>
</feature>
<evidence type="ECO:0000256" key="2">
    <source>
        <dbReference type="ARBA" id="ARBA00022692"/>
    </source>
</evidence>
<dbReference type="Gene3D" id="1.20.1250.20">
    <property type="entry name" value="MFS general substrate transporter like domains"/>
    <property type="match status" value="1"/>
</dbReference>
<dbReference type="Pfam" id="PF07690">
    <property type="entry name" value="MFS_1"/>
    <property type="match status" value="1"/>
</dbReference>
<organism evidence="7 8">
    <name type="scientific">Nicrophorus vespilloides</name>
    <name type="common">Boreal carrion beetle</name>
    <dbReference type="NCBI Taxonomy" id="110193"/>
    <lineage>
        <taxon>Eukaryota</taxon>
        <taxon>Metazoa</taxon>
        <taxon>Ecdysozoa</taxon>
        <taxon>Arthropoda</taxon>
        <taxon>Hexapoda</taxon>
        <taxon>Insecta</taxon>
        <taxon>Pterygota</taxon>
        <taxon>Neoptera</taxon>
        <taxon>Endopterygota</taxon>
        <taxon>Coleoptera</taxon>
        <taxon>Polyphaga</taxon>
        <taxon>Staphyliniformia</taxon>
        <taxon>Silphidae</taxon>
        <taxon>Nicrophorinae</taxon>
        <taxon>Nicrophorus</taxon>
    </lineage>
</organism>
<dbReference type="Proteomes" id="UP000695000">
    <property type="component" value="Unplaced"/>
</dbReference>
<evidence type="ECO:0000256" key="4">
    <source>
        <dbReference type="ARBA" id="ARBA00023136"/>
    </source>
</evidence>
<evidence type="ECO:0000256" key="5">
    <source>
        <dbReference type="SAM" id="MobiDB-lite"/>
    </source>
</evidence>
<dbReference type="PANTHER" id="PTHR23507:SF1">
    <property type="entry name" value="FI18259P1-RELATED"/>
    <property type="match status" value="1"/>
</dbReference>
<reference evidence="8" key="1">
    <citation type="submission" date="2025-08" db="UniProtKB">
        <authorList>
            <consortium name="RefSeq"/>
        </authorList>
    </citation>
    <scope>IDENTIFICATION</scope>
    <source>
        <tissue evidence="8">Whole Larva</tissue>
    </source>
</reference>
<feature type="transmembrane region" description="Helical" evidence="6">
    <location>
        <begin position="198"/>
        <end position="221"/>
    </location>
</feature>
<name>A0ABM1MS97_NICVS</name>
<feature type="transmembrane region" description="Helical" evidence="6">
    <location>
        <begin position="418"/>
        <end position="438"/>
    </location>
</feature>
<dbReference type="RefSeq" id="XP_017777447.1">
    <property type="nucleotide sequence ID" value="XM_017921958.1"/>
</dbReference>
<feature type="transmembrane region" description="Helical" evidence="6">
    <location>
        <begin position="450"/>
        <end position="472"/>
    </location>
</feature>
<gene>
    <name evidence="8" type="primary">LOC108563318</name>
</gene>
<feature type="transmembrane region" description="Helical" evidence="6">
    <location>
        <begin position="385"/>
        <end position="406"/>
    </location>
</feature>
<evidence type="ECO:0000313" key="7">
    <source>
        <dbReference type="Proteomes" id="UP000695000"/>
    </source>
</evidence>
<proteinExistence type="predicted"/>
<dbReference type="InterPro" id="IPR036259">
    <property type="entry name" value="MFS_trans_sf"/>
</dbReference>
<evidence type="ECO:0000313" key="8">
    <source>
        <dbReference type="RefSeq" id="XP_017777447.1"/>
    </source>
</evidence>
<sequence length="515" mass="58049">MELPESKQDEAEEVKKRTFWKMSAGEKFKHLREVITVEPMLALYIIATAICITSIYSLEIEKGCKADGNFTDEVCDAILEGMVKNYTTEYKKVQVVITDMKTWNTPFQSAVPIILVIFLGSYSDRHKVRKPLMIIPIIGEVFACISLLISVFFMRELPLWVNGICQTVIPSFFGGQPILIMALYTYIADISTMEMRTVRIGIVQIVLSVSVPLAQSLSGILYEFVGYYGVFTLALILYACAVLYGIFFIKEKRESKLEFKKDCLVDMFNPTHVLQTLNLLVKKSPNFNRTNIILLMTVSFLISGYLSGEGSLANLYFLETFSLTSVGFGYFLTVNFCVHLAGVIVGVPLFTKLLKFTDYGIIIFSIVDKMITVVIYALVKTMTAIYIGTAVSFFISLYVVGMRSLATKVVTDDDLGKAQSLFTLCETLGAVIILPIFTKSYQYTLEYFPASFFLMGFCMYLVCLVIIIFMYIMNRKESAAPKDEEKSNQMQMSENVGKGYENSGLELDENNMTHI</sequence>
<feature type="transmembrane region" description="Helical" evidence="6">
    <location>
        <begin position="328"/>
        <end position="347"/>
    </location>
</feature>
<feature type="transmembrane region" description="Helical" evidence="6">
    <location>
        <begin position="41"/>
        <end position="58"/>
    </location>
</feature>
<comment type="subcellular location">
    <subcellularLocation>
        <location evidence="1">Membrane</location>
        <topology evidence="1">Multi-pass membrane protein</topology>
    </subcellularLocation>
</comment>
<keyword evidence="7" id="KW-1185">Reference proteome</keyword>
<feature type="transmembrane region" description="Helical" evidence="6">
    <location>
        <begin position="159"/>
        <end position="186"/>
    </location>
</feature>
<dbReference type="PANTHER" id="PTHR23507">
    <property type="entry name" value="ZGC:174356"/>
    <property type="match status" value="1"/>
</dbReference>
<feature type="transmembrane region" description="Helical" evidence="6">
    <location>
        <begin position="292"/>
        <end position="308"/>
    </location>
</feature>
<keyword evidence="2 6" id="KW-0812">Transmembrane</keyword>
<keyword evidence="3 6" id="KW-1133">Transmembrane helix</keyword>
<dbReference type="GeneID" id="108563318"/>
<feature type="region of interest" description="Disordered" evidence="5">
    <location>
        <begin position="496"/>
        <end position="515"/>
    </location>
</feature>
<evidence type="ECO:0000256" key="3">
    <source>
        <dbReference type="ARBA" id="ARBA00022989"/>
    </source>
</evidence>
<evidence type="ECO:0000256" key="1">
    <source>
        <dbReference type="ARBA" id="ARBA00004141"/>
    </source>
</evidence>
<dbReference type="SUPFAM" id="SSF103473">
    <property type="entry name" value="MFS general substrate transporter"/>
    <property type="match status" value="1"/>
</dbReference>
<keyword evidence="4 6" id="KW-0472">Membrane</keyword>